<dbReference type="InterPro" id="IPR003362">
    <property type="entry name" value="Bact_transf"/>
</dbReference>
<dbReference type="PANTHER" id="PTHR30576:SF0">
    <property type="entry name" value="UNDECAPRENYL-PHOSPHATE N-ACETYLGALACTOSAMINYL 1-PHOSPHATE TRANSFERASE-RELATED"/>
    <property type="match status" value="1"/>
</dbReference>
<keyword evidence="5" id="KW-0808">Transferase</keyword>
<organism evidence="5 6">
    <name type="scientific">Paracoccus isoporae</name>
    <dbReference type="NCBI Taxonomy" id="591205"/>
    <lineage>
        <taxon>Bacteria</taxon>
        <taxon>Pseudomonadati</taxon>
        <taxon>Pseudomonadota</taxon>
        <taxon>Alphaproteobacteria</taxon>
        <taxon>Rhodobacterales</taxon>
        <taxon>Paracoccaceae</taxon>
        <taxon>Paracoccus</taxon>
    </lineage>
</organism>
<dbReference type="Proteomes" id="UP000199344">
    <property type="component" value="Unassembled WGS sequence"/>
</dbReference>
<keyword evidence="2" id="KW-0270">Exopolysaccharide synthesis</keyword>
<name>A0A1G6XG39_9RHOB</name>
<keyword evidence="6" id="KW-1185">Reference proteome</keyword>
<evidence type="ECO:0000313" key="6">
    <source>
        <dbReference type="Proteomes" id="UP000199344"/>
    </source>
</evidence>
<evidence type="ECO:0000256" key="2">
    <source>
        <dbReference type="ARBA" id="ARBA00023169"/>
    </source>
</evidence>
<evidence type="ECO:0000256" key="1">
    <source>
        <dbReference type="ARBA" id="ARBA00006464"/>
    </source>
</evidence>
<dbReference type="EMBL" id="FNAH01000002">
    <property type="protein sequence ID" value="SDD77178.1"/>
    <property type="molecule type" value="Genomic_DNA"/>
</dbReference>
<dbReference type="RefSeq" id="WP_090521597.1">
    <property type="nucleotide sequence ID" value="NZ_FNAH01000002.1"/>
</dbReference>
<reference evidence="5 6" key="1">
    <citation type="submission" date="2016-10" db="EMBL/GenBank/DDBJ databases">
        <authorList>
            <person name="de Groot N.N."/>
        </authorList>
    </citation>
    <scope>NUCLEOTIDE SEQUENCE [LARGE SCALE GENOMIC DNA]</scope>
    <source>
        <strain evidence="5 6">DSM 22220</strain>
    </source>
</reference>
<keyword evidence="3" id="KW-1133">Transmembrane helix</keyword>
<accession>A0A1G6XG39</accession>
<evidence type="ECO:0000313" key="5">
    <source>
        <dbReference type="EMBL" id="SDD77178.1"/>
    </source>
</evidence>
<keyword evidence="3" id="KW-0812">Transmembrane</keyword>
<keyword evidence="3" id="KW-0472">Membrane</keyword>
<dbReference type="OrthoDB" id="9808602at2"/>
<evidence type="ECO:0000259" key="4">
    <source>
        <dbReference type="Pfam" id="PF02397"/>
    </source>
</evidence>
<gene>
    <name evidence="5" type="ORF">SAMN05421538_102395</name>
</gene>
<dbReference type="PANTHER" id="PTHR30576">
    <property type="entry name" value="COLANIC BIOSYNTHESIS UDP-GLUCOSE LIPID CARRIER TRANSFERASE"/>
    <property type="match status" value="1"/>
</dbReference>
<sequence>MKGFSGYRIGFQPGNELFYRSYNFLLAAICLVAFLPLLLLISLLLFCTQGPEIFYRGARLGRDQRPFHILKFRTLCSRRAREVTRDRTLPKDAGIETPLGGMLRETRLDELPQLFNVLRGDMNICGPRPVRAEIAEIERHRIPDYDRRFSVRPGLIGPTQAYFSHGTSKRVRARMNNRLVARPVSLLAELGLLGRVASSMLLRILGRVGGWTIRRAPQARPDMWLVSRGGQRLCLVEKIGLRRITAPGLPDGMIGETATLYIRLRGGGLRSARIVMSGPNGSGEYSYTAESEFGEFVIERYALGLVVVRPELSVAAPQTVRPAMLERVGA</sequence>
<protein>
    <submittedName>
        <fullName evidence="5">Sugar transferase involved in LPS biosynthesis (Colanic, teichoic acid)</fullName>
    </submittedName>
</protein>
<feature type="domain" description="Bacterial sugar transferase" evidence="4">
    <location>
        <begin position="20"/>
        <end position="181"/>
    </location>
</feature>
<proteinExistence type="inferred from homology"/>
<dbReference type="AlphaFoldDB" id="A0A1G6XG39"/>
<comment type="similarity">
    <text evidence="1">Belongs to the bacterial sugar transferase family.</text>
</comment>
<dbReference type="STRING" id="591205.SAMN05421538_102395"/>
<dbReference type="Pfam" id="PF02397">
    <property type="entry name" value="Bac_transf"/>
    <property type="match status" value="1"/>
</dbReference>
<evidence type="ECO:0000256" key="3">
    <source>
        <dbReference type="SAM" id="Phobius"/>
    </source>
</evidence>
<feature type="transmembrane region" description="Helical" evidence="3">
    <location>
        <begin position="21"/>
        <end position="46"/>
    </location>
</feature>
<dbReference type="GO" id="GO:0016780">
    <property type="term" value="F:phosphotransferase activity, for other substituted phosphate groups"/>
    <property type="evidence" value="ECO:0007669"/>
    <property type="project" value="TreeGrafter"/>
</dbReference>
<dbReference type="GO" id="GO:0000271">
    <property type="term" value="P:polysaccharide biosynthetic process"/>
    <property type="evidence" value="ECO:0007669"/>
    <property type="project" value="UniProtKB-KW"/>
</dbReference>